<dbReference type="PROSITE" id="PS50404">
    <property type="entry name" value="GST_NTER"/>
    <property type="match status" value="1"/>
</dbReference>
<evidence type="ECO:0000259" key="7">
    <source>
        <dbReference type="PROSITE" id="PS50405"/>
    </source>
</evidence>
<dbReference type="InterPro" id="IPR045073">
    <property type="entry name" value="Omega/Tau-like"/>
</dbReference>
<keyword evidence="5" id="KW-0175">Coiled coil</keyword>
<keyword evidence="9" id="KW-1185">Reference proteome</keyword>
<keyword evidence="2 8" id="KW-0808">Transferase</keyword>
<protein>
    <recommendedName>
        <fullName evidence="1">glutathione transferase</fullName>
        <ecNumber evidence="1">2.5.1.18</ecNumber>
    </recommendedName>
</protein>
<feature type="coiled-coil region" evidence="5">
    <location>
        <begin position="111"/>
        <end position="138"/>
    </location>
</feature>
<dbReference type="PANTHER" id="PTHR11260:SF676">
    <property type="entry name" value="GLUTATHIONE S-TRANSFERASE U8"/>
    <property type="match status" value="1"/>
</dbReference>
<dbReference type="EC" id="2.5.1.18" evidence="1"/>
<dbReference type="Pfam" id="PF00043">
    <property type="entry name" value="GST_C"/>
    <property type="match status" value="1"/>
</dbReference>
<dbReference type="GO" id="GO:0006749">
    <property type="term" value="P:glutathione metabolic process"/>
    <property type="evidence" value="ECO:0007669"/>
    <property type="project" value="InterPro"/>
</dbReference>
<comment type="caution">
    <text evidence="8">The sequence shown here is derived from an EMBL/GenBank/DDBJ whole genome shotgun (WGS) entry which is preliminary data.</text>
</comment>
<comment type="similarity">
    <text evidence="4">Belongs to the GST superfamily.</text>
</comment>
<evidence type="ECO:0000256" key="4">
    <source>
        <dbReference type="RuleBase" id="RU003494"/>
    </source>
</evidence>
<dbReference type="GO" id="GO:0005737">
    <property type="term" value="C:cytoplasm"/>
    <property type="evidence" value="ECO:0007669"/>
    <property type="project" value="TreeGrafter"/>
</dbReference>
<evidence type="ECO:0000313" key="8">
    <source>
        <dbReference type="EMBL" id="KAB1203298.1"/>
    </source>
</evidence>
<dbReference type="InterPro" id="IPR004046">
    <property type="entry name" value="GST_C"/>
</dbReference>
<name>A0A6A1UU05_9ROSI</name>
<proteinExistence type="inferred from homology"/>
<sequence length="217" mass="24768">MAEEVLLFGTWVSPFSRRIELALKLKGVQYKYVEEDLNNKSPALLQYNPVNKKIPVLVHNGKSVVESQSSLNTLMRPGRTIPYYLKILIEGPSHVFGPSLLMRRACWGADQKEREKAVEEVKEQLQFLEDELNEKRFFGGEKIGFVDIVGNIIAFWFGVYEEASGADQVMPKEKFPKLCKWANEIVSHSVIKESLPPRDKMIAYYRKVFGPGTSVID</sequence>
<evidence type="ECO:0000256" key="3">
    <source>
        <dbReference type="ARBA" id="ARBA00047960"/>
    </source>
</evidence>
<dbReference type="PANTHER" id="PTHR11260">
    <property type="entry name" value="GLUTATHIONE S-TRANSFERASE, GST, SUPERFAMILY, GST DOMAIN CONTAINING"/>
    <property type="match status" value="1"/>
</dbReference>
<comment type="catalytic activity">
    <reaction evidence="3">
        <text>RX + glutathione = an S-substituted glutathione + a halide anion + H(+)</text>
        <dbReference type="Rhea" id="RHEA:16437"/>
        <dbReference type="ChEBI" id="CHEBI:15378"/>
        <dbReference type="ChEBI" id="CHEBI:16042"/>
        <dbReference type="ChEBI" id="CHEBI:17792"/>
        <dbReference type="ChEBI" id="CHEBI:57925"/>
        <dbReference type="ChEBI" id="CHEBI:90779"/>
        <dbReference type="EC" id="2.5.1.18"/>
    </reaction>
</comment>
<dbReference type="SUPFAM" id="SSF47616">
    <property type="entry name" value="GST C-terminal domain-like"/>
    <property type="match status" value="1"/>
</dbReference>
<dbReference type="Pfam" id="PF02798">
    <property type="entry name" value="GST_N"/>
    <property type="match status" value="1"/>
</dbReference>
<dbReference type="InterPro" id="IPR004045">
    <property type="entry name" value="Glutathione_S-Trfase_N"/>
</dbReference>
<dbReference type="SUPFAM" id="SSF52833">
    <property type="entry name" value="Thioredoxin-like"/>
    <property type="match status" value="1"/>
</dbReference>
<gene>
    <name evidence="8" type="ORF">CJ030_MR8G003111</name>
</gene>
<dbReference type="Gene3D" id="1.20.1050.10">
    <property type="match status" value="1"/>
</dbReference>
<evidence type="ECO:0000313" key="9">
    <source>
        <dbReference type="Proteomes" id="UP000516437"/>
    </source>
</evidence>
<dbReference type="EMBL" id="RXIC02000026">
    <property type="protein sequence ID" value="KAB1203298.1"/>
    <property type="molecule type" value="Genomic_DNA"/>
</dbReference>
<dbReference type="Proteomes" id="UP000516437">
    <property type="component" value="Chromosome 8"/>
</dbReference>
<accession>A0A6A1UU05</accession>
<dbReference type="Gene3D" id="3.40.30.10">
    <property type="entry name" value="Glutaredoxin"/>
    <property type="match status" value="1"/>
</dbReference>
<dbReference type="PROSITE" id="PS50405">
    <property type="entry name" value="GST_CTER"/>
    <property type="match status" value="1"/>
</dbReference>
<dbReference type="GO" id="GO:0004364">
    <property type="term" value="F:glutathione transferase activity"/>
    <property type="evidence" value="ECO:0007669"/>
    <property type="project" value="UniProtKB-EC"/>
</dbReference>
<feature type="domain" description="GST C-terminal" evidence="7">
    <location>
        <begin position="78"/>
        <end position="209"/>
    </location>
</feature>
<evidence type="ECO:0000259" key="6">
    <source>
        <dbReference type="PROSITE" id="PS50404"/>
    </source>
</evidence>
<feature type="domain" description="GST N-terminal" evidence="6">
    <location>
        <begin position="3"/>
        <end position="82"/>
    </location>
</feature>
<reference evidence="8 9" key="1">
    <citation type="journal article" date="2019" name="Plant Biotechnol. J.">
        <title>The red bayberry genome and genetic basis of sex determination.</title>
        <authorList>
            <person name="Jia H.M."/>
            <person name="Jia H.J."/>
            <person name="Cai Q.L."/>
            <person name="Wang Y."/>
            <person name="Zhao H.B."/>
            <person name="Yang W.F."/>
            <person name="Wang G.Y."/>
            <person name="Li Y.H."/>
            <person name="Zhan D.L."/>
            <person name="Shen Y.T."/>
            <person name="Niu Q.F."/>
            <person name="Chang L."/>
            <person name="Qiu J."/>
            <person name="Zhao L."/>
            <person name="Xie H.B."/>
            <person name="Fu W.Y."/>
            <person name="Jin J."/>
            <person name="Li X.W."/>
            <person name="Jiao Y."/>
            <person name="Zhou C.C."/>
            <person name="Tu T."/>
            <person name="Chai C.Y."/>
            <person name="Gao J.L."/>
            <person name="Fan L.J."/>
            <person name="van de Weg E."/>
            <person name="Wang J.Y."/>
            <person name="Gao Z.S."/>
        </authorList>
    </citation>
    <scope>NUCLEOTIDE SEQUENCE [LARGE SCALE GENOMIC DNA]</scope>
    <source>
        <tissue evidence="8">Leaves</tissue>
    </source>
</reference>
<dbReference type="OrthoDB" id="4951845at2759"/>
<dbReference type="InterPro" id="IPR036282">
    <property type="entry name" value="Glutathione-S-Trfase_C_sf"/>
</dbReference>
<dbReference type="InterPro" id="IPR010987">
    <property type="entry name" value="Glutathione-S-Trfase_C-like"/>
</dbReference>
<evidence type="ECO:0000256" key="5">
    <source>
        <dbReference type="SAM" id="Coils"/>
    </source>
</evidence>
<dbReference type="AlphaFoldDB" id="A0A6A1UU05"/>
<organism evidence="8 9">
    <name type="scientific">Morella rubra</name>
    <name type="common">Chinese bayberry</name>
    <dbReference type="NCBI Taxonomy" id="262757"/>
    <lineage>
        <taxon>Eukaryota</taxon>
        <taxon>Viridiplantae</taxon>
        <taxon>Streptophyta</taxon>
        <taxon>Embryophyta</taxon>
        <taxon>Tracheophyta</taxon>
        <taxon>Spermatophyta</taxon>
        <taxon>Magnoliopsida</taxon>
        <taxon>eudicotyledons</taxon>
        <taxon>Gunneridae</taxon>
        <taxon>Pentapetalae</taxon>
        <taxon>rosids</taxon>
        <taxon>fabids</taxon>
        <taxon>Fagales</taxon>
        <taxon>Myricaceae</taxon>
        <taxon>Morella</taxon>
    </lineage>
</organism>
<evidence type="ECO:0000256" key="2">
    <source>
        <dbReference type="ARBA" id="ARBA00022679"/>
    </source>
</evidence>
<dbReference type="InterPro" id="IPR036249">
    <property type="entry name" value="Thioredoxin-like_sf"/>
</dbReference>
<evidence type="ECO:0000256" key="1">
    <source>
        <dbReference type="ARBA" id="ARBA00012452"/>
    </source>
</evidence>
<dbReference type="InterPro" id="IPR045074">
    <property type="entry name" value="GST_C_Tau"/>
</dbReference>
<dbReference type="CDD" id="cd03185">
    <property type="entry name" value="GST_C_Tau"/>
    <property type="match status" value="1"/>
</dbReference>